<feature type="signal peptide" evidence="7">
    <location>
        <begin position="1"/>
        <end position="27"/>
    </location>
</feature>
<name>A0A317MV42_9GAMM</name>
<dbReference type="InterPro" id="IPR017689">
    <property type="entry name" value="BamD"/>
</dbReference>
<dbReference type="InterPro" id="IPR011990">
    <property type="entry name" value="TPR-like_helical_dom_sf"/>
</dbReference>
<gene>
    <name evidence="6" type="primary">bamD</name>
    <name evidence="9" type="ORF">C7443_105287</name>
</gene>
<comment type="similarity">
    <text evidence="6">Belongs to the BamD family.</text>
</comment>
<dbReference type="CDD" id="cd15830">
    <property type="entry name" value="BamD"/>
    <property type="match status" value="1"/>
</dbReference>
<keyword evidence="2 6" id="KW-0472">Membrane</keyword>
<dbReference type="GO" id="GO:0051205">
    <property type="term" value="P:protein insertion into membrane"/>
    <property type="evidence" value="ECO:0007669"/>
    <property type="project" value="UniProtKB-UniRule"/>
</dbReference>
<feature type="domain" description="Outer membrane lipoprotein BamD-like" evidence="8">
    <location>
        <begin position="37"/>
        <end position="241"/>
    </location>
</feature>
<dbReference type="Proteomes" id="UP000246569">
    <property type="component" value="Unassembled WGS sequence"/>
</dbReference>
<organism evidence="9 10">
    <name type="scientific">Plasticicumulans acidivorans</name>
    <dbReference type="NCBI Taxonomy" id="886464"/>
    <lineage>
        <taxon>Bacteria</taxon>
        <taxon>Pseudomonadati</taxon>
        <taxon>Pseudomonadota</taxon>
        <taxon>Gammaproteobacteria</taxon>
        <taxon>Candidatus Competibacteraceae</taxon>
        <taxon>Plasticicumulans</taxon>
    </lineage>
</organism>
<dbReference type="SUPFAM" id="SSF48452">
    <property type="entry name" value="TPR-like"/>
    <property type="match status" value="2"/>
</dbReference>
<dbReference type="GO" id="GO:1990063">
    <property type="term" value="C:Bam protein complex"/>
    <property type="evidence" value="ECO:0007669"/>
    <property type="project" value="TreeGrafter"/>
</dbReference>
<feature type="chain" id="PRO_5016472389" description="Outer membrane protein assembly factor BamD" evidence="7">
    <location>
        <begin position="28"/>
        <end position="268"/>
    </location>
</feature>
<dbReference type="PROSITE" id="PS51257">
    <property type="entry name" value="PROKAR_LIPOPROTEIN"/>
    <property type="match status" value="1"/>
</dbReference>
<keyword evidence="3 6" id="KW-0564">Palmitate</keyword>
<accession>A0A317MV42</accession>
<comment type="subunit">
    <text evidence="6">Part of the Bam complex.</text>
</comment>
<evidence type="ECO:0000313" key="10">
    <source>
        <dbReference type="Proteomes" id="UP000246569"/>
    </source>
</evidence>
<evidence type="ECO:0000256" key="5">
    <source>
        <dbReference type="ARBA" id="ARBA00023288"/>
    </source>
</evidence>
<dbReference type="AlphaFoldDB" id="A0A317MV42"/>
<dbReference type="PANTHER" id="PTHR37423:SF1">
    <property type="entry name" value="OUTER MEMBRANE PROTEIN ASSEMBLY FACTOR BAMD"/>
    <property type="match status" value="1"/>
</dbReference>
<evidence type="ECO:0000256" key="2">
    <source>
        <dbReference type="ARBA" id="ARBA00023136"/>
    </source>
</evidence>
<dbReference type="Pfam" id="PF13525">
    <property type="entry name" value="YfiO"/>
    <property type="match status" value="1"/>
</dbReference>
<dbReference type="OrthoDB" id="9779191at2"/>
<keyword evidence="10" id="KW-1185">Reference proteome</keyword>
<dbReference type="Gene3D" id="1.25.40.10">
    <property type="entry name" value="Tetratricopeptide repeat domain"/>
    <property type="match status" value="1"/>
</dbReference>
<protein>
    <recommendedName>
        <fullName evidence="6">Outer membrane protein assembly factor BamD</fullName>
    </recommendedName>
</protein>
<evidence type="ECO:0000259" key="8">
    <source>
        <dbReference type="Pfam" id="PF13525"/>
    </source>
</evidence>
<evidence type="ECO:0000256" key="7">
    <source>
        <dbReference type="SAM" id="SignalP"/>
    </source>
</evidence>
<comment type="function">
    <text evidence="6">Part of the outer membrane protein assembly complex, which is involved in assembly and insertion of beta-barrel proteins into the outer membrane.</text>
</comment>
<proteinExistence type="inferred from homology"/>
<evidence type="ECO:0000256" key="1">
    <source>
        <dbReference type="ARBA" id="ARBA00022729"/>
    </source>
</evidence>
<comment type="caution">
    <text evidence="9">The sequence shown here is derived from an EMBL/GenBank/DDBJ whole genome shotgun (WGS) entry which is preliminary data.</text>
</comment>
<keyword evidence="4 6" id="KW-0998">Cell outer membrane</keyword>
<evidence type="ECO:0000256" key="6">
    <source>
        <dbReference type="HAMAP-Rule" id="MF_00922"/>
    </source>
</evidence>
<dbReference type="NCBIfam" id="TIGR03302">
    <property type="entry name" value="OM_YfiO"/>
    <property type="match status" value="1"/>
</dbReference>
<dbReference type="EMBL" id="QGTJ01000005">
    <property type="protein sequence ID" value="PWV61853.1"/>
    <property type="molecule type" value="Genomic_DNA"/>
</dbReference>
<comment type="subcellular location">
    <subcellularLocation>
        <location evidence="6">Cell outer membrane</location>
        <topology evidence="6">Lipid-anchor</topology>
    </subcellularLocation>
</comment>
<dbReference type="InterPro" id="IPR039565">
    <property type="entry name" value="BamD-like"/>
</dbReference>
<dbReference type="GO" id="GO:0043165">
    <property type="term" value="P:Gram-negative-bacterium-type cell outer membrane assembly"/>
    <property type="evidence" value="ECO:0007669"/>
    <property type="project" value="UniProtKB-UniRule"/>
</dbReference>
<reference evidence="9 10" key="1">
    <citation type="submission" date="2018-05" db="EMBL/GenBank/DDBJ databases">
        <title>Genomic Encyclopedia of Type Strains, Phase IV (KMG-IV): sequencing the most valuable type-strain genomes for metagenomic binning, comparative biology and taxonomic classification.</title>
        <authorList>
            <person name="Goeker M."/>
        </authorList>
    </citation>
    <scope>NUCLEOTIDE SEQUENCE [LARGE SCALE GENOMIC DNA]</scope>
    <source>
        <strain evidence="9 10">DSM 23606</strain>
    </source>
</reference>
<sequence length="268" mass="30153">MSSSTARFRFPAALAACLLLATGCSWLPEKVDETKDWSAAKLYSEAKDNLNEGNYEAALNYYEKLQARYPFGRYAQQAQLESIYAYYKDGEADSAIAAADRFIRTYPRHPFVDYAYYLKGLTNFERQGSPLDRVLPPDPTRTDSAVAMQSFNDFNDLVTKFPQSRYAEDARKRMLFLRNNLATYELNVAHFYADRGDYVAAINRAKYIIANYASSPAAGDALAVMARAYIGLGMYDLASDALRVLRQNYPQHPELATLTAQLGAQGKR</sequence>
<evidence type="ECO:0000256" key="4">
    <source>
        <dbReference type="ARBA" id="ARBA00023237"/>
    </source>
</evidence>
<evidence type="ECO:0000313" key="9">
    <source>
        <dbReference type="EMBL" id="PWV61853.1"/>
    </source>
</evidence>
<dbReference type="RefSeq" id="WP_110018634.1">
    <property type="nucleotide sequence ID" value="NZ_QGTJ01000005.1"/>
</dbReference>
<keyword evidence="5 6" id="KW-0449">Lipoprotein</keyword>
<keyword evidence="1 6" id="KW-0732">Signal</keyword>
<evidence type="ECO:0000256" key="3">
    <source>
        <dbReference type="ARBA" id="ARBA00023139"/>
    </source>
</evidence>
<dbReference type="PANTHER" id="PTHR37423">
    <property type="entry name" value="SOLUBLE LYTIC MUREIN TRANSGLYCOSYLASE-RELATED"/>
    <property type="match status" value="1"/>
</dbReference>
<dbReference type="HAMAP" id="MF_00922">
    <property type="entry name" value="OM_assembly_BamD"/>
    <property type="match status" value="1"/>
</dbReference>